<accession>A0A0L0FHV9</accession>
<gene>
    <name evidence="1" type="ORF">SARC_11124</name>
</gene>
<dbReference type="RefSeq" id="XP_014150276.1">
    <property type="nucleotide sequence ID" value="XM_014294801.1"/>
</dbReference>
<dbReference type="GeneID" id="25911628"/>
<dbReference type="Proteomes" id="UP000054560">
    <property type="component" value="Unassembled WGS sequence"/>
</dbReference>
<keyword evidence="2" id="KW-1185">Reference proteome</keyword>
<protein>
    <submittedName>
        <fullName evidence="1">Uncharacterized protein</fullName>
    </submittedName>
</protein>
<sequence>MKVISAFSMVRFTYITATSVTVTECAVKSLHSKISSPCHTLIGVALNSFNSVEGIQSSLRETNIPDYSDTFCTDDEINKCYCGTLLPIRTNNTQELEVNGIVCPKHAARDDSSSNNTTNFLYSKLLDKNNIDACSIPYAAFAKPDVPNSSTPAYDPLSEATTRKGEVNTIKIANGEIFFDGGVLDSDDEDIDDADEWAVEPPSTTQLLVAEVILAAILVFVSLEPSRFR</sequence>
<evidence type="ECO:0000313" key="2">
    <source>
        <dbReference type="Proteomes" id="UP000054560"/>
    </source>
</evidence>
<name>A0A0L0FHV9_9EUKA</name>
<dbReference type="EMBL" id="KQ243135">
    <property type="protein sequence ID" value="KNC76374.1"/>
    <property type="molecule type" value="Genomic_DNA"/>
</dbReference>
<dbReference type="AlphaFoldDB" id="A0A0L0FHV9"/>
<proteinExistence type="predicted"/>
<evidence type="ECO:0000313" key="1">
    <source>
        <dbReference type="EMBL" id="KNC76374.1"/>
    </source>
</evidence>
<organism evidence="1 2">
    <name type="scientific">Sphaeroforma arctica JP610</name>
    <dbReference type="NCBI Taxonomy" id="667725"/>
    <lineage>
        <taxon>Eukaryota</taxon>
        <taxon>Ichthyosporea</taxon>
        <taxon>Ichthyophonida</taxon>
        <taxon>Sphaeroforma</taxon>
    </lineage>
</organism>
<reference evidence="1 2" key="1">
    <citation type="submission" date="2011-02" db="EMBL/GenBank/DDBJ databases">
        <title>The Genome Sequence of Sphaeroforma arctica JP610.</title>
        <authorList>
            <consortium name="The Broad Institute Genome Sequencing Platform"/>
            <person name="Russ C."/>
            <person name="Cuomo C."/>
            <person name="Young S.K."/>
            <person name="Zeng Q."/>
            <person name="Gargeya S."/>
            <person name="Alvarado L."/>
            <person name="Berlin A."/>
            <person name="Chapman S.B."/>
            <person name="Chen Z."/>
            <person name="Freedman E."/>
            <person name="Gellesch M."/>
            <person name="Goldberg J."/>
            <person name="Griggs A."/>
            <person name="Gujja S."/>
            <person name="Heilman E."/>
            <person name="Heiman D."/>
            <person name="Howarth C."/>
            <person name="Mehta T."/>
            <person name="Neiman D."/>
            <person name="Pearson M."/>
            <person name="Roberts A."/>
            <person name="Saif S."/>
            <person name="Shea T."/>
            <person name="Shenoy N."/>
            <person name="Sisk P."/>
            <person name="Stolte C."/>
            <person name="Sykes S."/>
            <person name="White J."/>
            <person name="Yandava C."/>
            <person name="Burger G."/>
            <person name="Gray M.W."/>
            <person name="Holland P.W.H."/>
            <person name="King N."/>
            <person name="Lang F.B.F."/>
            <person name="Roger A.J."/>
            <person name="Ruiz-Trillo I."/>
            <person name="Haas B."/>
            <person name="Nusbaum C."/>
            <person name="Birren B."/>
        </authorList>
    </citation>
    <scope>NUCLEOTIDE SEQUENCE [LARGE SCALE GENOMIC DNA]</scope>
    <source>
        <strain evidence="1 2">JP610</strain>
    </source>
</reference>